<gene>
    <name evidence="1" type="ORF">C826_01787</name>
</gene>
<protein>
    <submittedName>
        <fullName evidence="1">Uncharacterized protein</fullName>
    </submittedName>
</protein>
<evidence type="ECO:0000313" key="1">
    <source>
        <dbReference type="EMBL" id="EMZ38274.1"/>
    </source>
</evidence>
<proteinExistence type="predicted"/>
<dbReference type="GeneID" id="68902245"/>
<organism evidence="1 2">
    <name type="scientific">Helicobacter bilis WiWa</name>
    <dbReference type="NCBI Taxonomy" id="1235804"/>
    <lineage>
        <taxon>Bacteria</taxon>
        <taxon>Pseudomonadati</taxon>
        <taxon>Campylobacterota</taxon>
        <taxon>Epsilonproteobacteria</taxon>
        <taxon>Campylobacterales</taxon>
        <taxon>Helicobacteraceae</taxon>
        <taxon>Helicobacter</taxon>
    </lineage>
</organism>
<comment type="caution">
    <text evidence="1">The sequence shown here is derived from an EMBL/GenBank/DDBJ whole genome shotgun (WGS) entry which is preliminary data.</text>
</comment>
<dbReference type="EMBL" id="AQFW01000015">
    <property type="protein sequence ID" value="EMZ38274.1"/>
    <property type="molecule type" value="Genomic_DNA"/>
</dbReference>
<name>N2BN43_9HELI</name>
<dbReference type="RefSeq" id="WP_004088233.1">
    <property type="nucleotide sequence ID" value="NZ_KB822517.1"/>
</dbReference>
<reference evidence="1 2" key="1">
    <citation type="submission" date="2013-02" db="EMBL/GenBank/DDBJ databases">
        <title>The Genome Sequence of Helicobacter bilis WiWa.</title>
        <authorList>
            <consortium name="The Broad Institute Genome Sequencing Platform"/>
            <person name="Ward D."/>
            <person name="Overstreet A.-M.C."/>
            <person name="Ramer-Tait A.E."/>
            <person name="Phillips G.J."/>
            <person name="Wannemuehler M.J."/>
            <person name="Walker B."/>
            <person name="Young S.K."/>
            <person name="Zeng Q."/>
            <person name="Gargeya S."/>
            <person name="Fitzgerald M."/>
            <person name="Haas B."/>
            <person name="Abouelleil A."/>
            <person name="Alvarado L."/>
            <person name="Arachchi H.M."/>
            <person name="Berlin A.M."/>
            <person name="Chapman S.B."/>
            <person name="Dewar J."/>
            <person name="Goldberg J."/>
            <person name="Griggs A."/>
            <person name="Gujja S."/>
            <person name="Hansen M."/>
            <person name="Howarth C."/>
            <person name="Imamovic A."/>
            <person name="Larimer J."/>
            <person name="McCowan C."/>
            <person name="Murphy C."/>
            <person name="Neiman D."/>
            <person name="Pearson M."/>
            <person name="Priest M."/>
            <person name="Roberts A."/>
            <person name="Saif S."/>
            <person name="Shea T."/>
            <person name="Sisk P."/>
            <person name="Sykes S."/>
            <person name="Wortman J."/>
            <person name="Nusbaum C."/>
            <person name="Birren B."/>
        </authorList>
    </citation>
    <scope>NUCLEOTIDE SEQUENCE [LARGE SCALE GENOMIC DNA]</scope>
    <source>
        <strain evidence="1 2">WiWa</strain>
    </source>
</reference>
<accession>N2BN43</accession>
<dbReference type="AlphaFoldDB" id="N2BN43"/>
<evidence type="ECO:0000313" key="2">
    <source>
        <dbReference type="Proteomes" id="UP000012527"/>
    </source>
</evidence>
<sequence length="411" mass="47608">MKLNIDISICNDTTQYATSNWEIKHIDSLRTLAVVVKTNRYSNAIFKDNYRKGENVKGFHKLLIFDIDNEENMPYLSIQDAKKLLENKNIQALIIPSKNHQKIKGDKKAVDRFRIIIPTQTPLNLLDSKTFREFQALISKQLGLNNFVDTKALSDRARYYDMSPISAPPYIINKGDIIDIREFEKKAILNIQEKEETKLQELEKIKAIKQNPNAFKNMPLLDQTQSLSYLSENGFNAILNTPITALIRHYETIKSEYNDGYDMIKTEKAKYAIIKDSNLVHDFKSGETYNPYTYVSKIISSNNANKIAREFENLSGEKVLETNISLIHEQLNIALKHAKNDKELENSLKQSFKVEYVKFSYGSKEPYLIIADRKITQENLDFLAIIKKLKENREKEAQQIKTQQNKKGLER</sequence>
<dbReference type="HOGENOM" id="CLU_713231_0_0_7"/>
<dbReference type="Proteomes" id="UP000012527">
    <property type="component" value="Unassembled WGS sequence"/>
</dbReference>
<dbReference type="PATRIC" id="fig|1235804.3.peg.1951"/>